<name>A0A165B6H8_EXIGL</name>
<sequence>MASTPSPPLTPPPPPFSPRGQADFLSFCINTMEPRIDFPIQVFPQSDQAARRLGTRAFDALCHVRVLRRFYSNTFAGSPEDHAQLSDETRAYDAKLARWETDLETIFELTKNYDDLKYRYEMLETQHLILKGDLLVMQATVNGHYRPNGRA</sequence>
<protein>
    <submittedName>
        <fullName evidence="1">Uncharacterized protein</fullName>
    </submittedName>
</protein>
<evidence type="ECO:0000313" key="2">
    <source>
        <dbReference type="Proteomes" id="UP000077266"/>
    </source>
</evidence>
<gene>
    <name evidence="1" type="ORF">EXIGLDRAFT_781652</name>
</gene>
<accession>A0A165B6H8</accession>
<dbReference type="InParanoid" id="A0A165B6H8"/>
<reference evidence="1 2" key="1">
    <citation type="journal article" date="2016" name="Mol. Biol. Evol.">
        <title>Comparative Genomics of Early-Diverging Mushroom-Forming Fungi Provides Insights into the Origins of Lignocellulose Decay Capabilities.</title>
        <authorList>
            <person name="Nagy L.G."/>
            <person name="Riley R."/>
            <person name="Tritt A."/>
            <person name="Adam C."/>
            <person name="Daum C."/>
            <person name="Floudas D."/>
            <person name="Sun H."/>
            <person name="Yadav J.S."/>
            <person name="Pangilinan J."/>
            <person name="Larsson K.H."/>
            <person name="Matsuura K."/>
            <person name="Barry K."/>
            <person name="Labutti K."/>
            <person name="Kuo R."/>
            <person name="Ohm R.A."/>
            <person name="Bhattacharya S.S."/>
            <person name="Shirouzu T."/>
            <person name="Yoshinaga Y."/>
            <person name="Martin F.M."/>
            <person name="Grigoriev I.V."/>
            <person name="Hibbett D.S."/>
        </authorList>
    </citation>
    <scope>NUCLEOTIDE SEQUENCE [LARGE SCALE GENOMIC DNA]</scope>
    <source>
        <strain evidence="1 2">HHB12029</strain>
    </source>
</reference>
<dbReference type="Proteomes" id="UP000077266">
    <property type="component" value="Unassembled WGS sequence"/>
</dbReference>
<proteinExistence type="predicted"/>
<keyword evidence="2" id="KW-1185">Reference proteome</keyword>
<organism evidence="1 2">
    <name type="scientific">Exidia glandulosa HHB12029</name>
    <dbReference type="NCBI Taxonomy" id="1314781"/>
    <lineage>
        <taxon>Eukaryota</taxon>
        <taxon>Fungi</taxon>
        <taxon>Dikarya</taxon>
        <taxon>Basidiomycota</taxon>
        <taxon>Agaricomycotina</taxon>
        <taxon>Agaricomycetes</taxon>
        <taxon>Auriculariales</taxon>
        <taxon>Exidiaceae</taxon>
        <taxon>Exidia</taxon>
    </lineage>
</organism>
<dbReference type="AlphaFoldDB" id="A0A165B6H8"/>
<evidence type="ECO:0000313" key="1">
    <source>
        <dbReference type="EMBL" id="KZV79933.1"/>
    </source>
</evidence>
<dbReference type="EMBL" id="KV426543">
    <property type="protein sequence ID" value="KZV79933.1"/>
    <property type="molecule type" value="Genomic_DNA"/>
</dbReference>